<protein>
    <submittedName>
        <fullName evidence="2">Uncharacterized protein</fullName>
    </submittedName>
</protein>
<evidence type="ECO:0000256" key="1">
    <source>
        <dbReference type="SAM" id="MobiDB-lite"/>
    </source>
</evidence>
<gene>
    <name evidence="2" type="ORF">FIV42_11365</name>
</gene>
<evidence type="ECO:0000313" key="3">
    <source>
        <dbReference type="Proteomes" id="UP000315995"/>
    </source>
</evidence>
<reference evidence="2 3" key="1">
    <citation type="submission" date="2019-06" db="EMBL/GenBank/DDBJ databases">
        <title>Persicimonas caeni gen. nov., sp. nov., a predatory bacterium isolated from solar saltern.</title>
        <authorList>
            <person name="Wang S."/>
        </authorList>
    </citation>
    <scope>NUCLEOTIDE SEQUENCE [LARGE SCALE GENOMIC DNA]</scope>
    <source>
        <strain evidence="2 3">YN101</strain>
    </source>
</reference>
<dbReference type="EMBL" id="CP041186">
    <property type="protein sequence ID" value="QDG51318.1"/>
    <property type="molecule type" value="Genomic_DNA"/>
</dbReference>
<dbReference type="Proteomes" id="UP000315995">
    <property type="component" value="Chromosome"/>
</dbReference>
<feature type="region of interest" description="Disordered" evidence="1">
    <location>
        <begin position="238"/>
        <end position="263"/>
    </location>
</feature>
<accession>A0A5B8YA60</accession>
<dbReference type="AlphaFoldDB" id="A0A4Y6PSN6"/>
<dbReference type="RefSeq" id="WP_141197803.1">
    <property type="nucleotide sequence ID" value="NZ_CP041186.1"/>
</dbReference>
<name>A0A4Y6PSN6_PERCE</name>
<keyword evidence="3" id="KW-1185">Reference proteome</keyword>
<accession>A0A4Y6PSN6</accession>
<sequence>METPNLDQLRPTLEAIPAAQVKMPGGMPISTYTTEAETLSRLIGQTDVRSELEHVGVPAANLDIFPTAVGAAVEAQSLWVQFRDRKNSPEYNDAIAESEKLRDAMTDACRWNLRDNQRAQAALDVIYPGKGVPDLNQDLHDLAGLIENNLDKFDADQSFDAQAAATRARALREILLGEAASHHHAFDKEDAKEQRDRAFTYLDKLVDEIRRAGRYAYRGDEAMTTRFVSGYWRRQRIGDDEPAIEPAGEDVTDPTPNPAPADA</sequence>
<organism evidence="2 3">
    <name type="scientific">Persicimonas caeni</name>
    <dbReference type="NCBI Taxonomy" id="2292766"/>
    <lineage>
        <taxon>Bacteria</taxon>
        <taxon>Deltaproteobacteria</taxon>
        <taxon>Bradymonadales</taxon>
        <taxon>Bradymonadaceae</taxon>
        <taxon>Persicimonas</taxon>
    </lineage>
</organism>
<proteinExistence type="predicted"/>
<dbReference type="OrthoDB" id="5511762at2"/>
<evidence type="ECO:0000313" key="2">
    <source>
        <dbReference type="EMBL" id="QDG51318.1"/>
    </source>
</evidence>
<feature type="compositionally biased region" description="Acidic residues" evidence="1">
    <location>
        <begin position="240"/>
        <end position="252"/>
    </location>
</feature>